<dbReference type="PANTHER" id="PTHR48081">
    <property type="entry name" value="AB HYDROLASE SUPERFAMILY PROTEIN C4A8.06C"/>
    <property type="match status" value="1"/>
</dbReference>
<proteinExistence type="inferred from homology"/>
<sequence length="294" mass="32509">MASKESLAVREMYAAWTEAAKRGEQLDPDDWGNLTAEPGGVDYIEADAGGVPAMWLVPKQSKQDRVIFAIHGGGYIGGSLYSHRKVYAHLAKKVGARALLVTYRHTPAHSHPAQVDDTTNAYQWLRNQGIDPSRIAFVGDSAGGALVLTTQLRARELGVPLPAASMFISPWVDLELTGESFQTNRDKDPFFYKEMCAQLVEMFLNGKDKRDPLANPLYGDLTGFGPMYIHVGDDEQPRDDSFMLEQHARKAGVDIQLDVFPEMQHTFHMAAGHAPEADEAIDRFAAWLKPKLGL</sequence>
<keyword evidence="2 4" id="KW-0378">Hydrolase</keyword>
<dbReference type="InterPro" id="IPR029058">
    <property type="entry name" value="AB_hydrolase_fold"/>
</dbReference>
<evidence type="ECO:0000313" key="5">
    <source>
        <dbReference type="Proteomes" id="UP000763557"/>
    </source>
</evidence>
<dbReference type="InterPro" id="IPR050300">
    <property type="entry name" value="GDXG_lipolytic_enzyme"/>
</dbReference>
<dbReference type="RefSeq" id="WP_173135080.1">
    <property type="nucleotide sequence ID" value="NZ_CBCSGW010000002.1"/>
</dbReference>
<dbReference type="InterPro" id="IPR002168">
    <property type="entry name" value="Lipase_GDXG_HIS_AS"/>
</dbReference>
<dbReference type="EMBL" id="JAAATY010000014">
    <property type="protein sequence ID" value="NRN67367.1"/>
    <property type="molecule type" value="Genomic_DNA"/>
</dbReference>
<dbReference type="Gene3D" id="3.40.50.1820">
    <property type="entry name" value="alpha/beta hydrolase"/>
    <property type="match status" value="1"/>
</dbReference>
<dbReference type="InterPro" id="IPR013094">
    <property type="entry name" value="AB_hydrolase_3"/>
</dbReference>
<evidence type="ECO:0000256" key="2">
    <source>
        <dbReference type="ARBA" id="ARBA00022801"/>
    </source>
</evidence>
<organism evidence="4 5">
    <name type="scientific">Kibdelosporangium persicum</name>
    <dbReference type="NCBI Taxonomy" id="2698649"/>
    <lineage>
        <taxon>Bacteria</taxon>
        <taxon>Bacillati</taxon>
        <taxon>Actinomycetota</taxon>
        <taxon>Actinomycetes</taxon>
        <taxon>Pseudonocardiales</taxon>
        <taxon>Pseudonocardiaceae</taxon>
        <taxon>Kibdelosporangium</taxon>
    </lineage>
</organism>
<keyword evidence="5" id="KW-1185">Reference proteome</keyword>
<dbReference type="PROSITE" id="PS01173">
    <property type="entry name" value="LIPASE_GDXG_HIS"/>
    <property type="match status" value="1"/>
</dbReference>
<dbReference type="Proteomes" id="UP000763557">
    <property type="component" value="Unassembled WGS sequence"/>
</dbReference>
<accession>A0ABX2F8X4</accession>
<gene>
    <name evidence="4" type="ORF">GC106_46070</name>
</gene>
<evidence type="ECO:0000259" key="3">
    <source>
        <dbReference type="Pfam" id="PF07859"/>
    </source>
</evidence>
<dbReference type="PANTHER" id="PTHR48081:SF8">
    <property type="entry name" value="ALPHA_BETA HYDROLASE FOLD-3 DOMAIN-CONTAINING PROTEIN-RELATED"/>
    <property type="match status" value="1"/>
</dbReference>
<evidence type="ECO:0000256" key="1">
    <source>
        <dbReference type="ARBA" id="ARBA00010515"/>
    </source>
</evidence>
<dbReference type="Pfam" id="PF07859">
    <property type="entry name" value="Abhydrolase_3"/>
    <property type="match status" value="1"/>
</dbReference>
<evidence type="ECO:0000313" key="4">
    <source>
        <dbReference type="EMBL" id="NRN67367.1"/>
    </source>
</evidence>
<dbReference type="SUPFAM" id="SSF53474">
    <property type="entry name" value="alpha/beta-Hydrolases"/>
    <property type="match status" value="1"/>
</dbReference>
<protein>
    <submittedName>
        <fullName evidence="4">Monoterpene epsilon-lactone hydrolase</fullName>
    </submittedName>
</protein>
<comment type="similarity">
    <text evidence="1">Belongs to the 'GDXG' lipolytic enzyme family.</text>
</comment>
<feature type="domain" description="Alpha/beta hydrolase fold-3" evidence="3">
    <location>
        <begin position="68"/>
        <end position="269"/>
    </location>
</feature>
<name>A0ABX2F8X4_9PSEU</name>
<comment type="caution">
    <text evidence="4">The sequence shown here is derived from an EMBL/GenBank/DDBJ whole genome shotgun (WGS) entry which is preliminary data.</text>
</comment>
<dbReference type="GO" id="GO:0016787">
    <property type="term" value="F:hydrolase activity"/>
    <property type="evidence" value="ECO:0007669"/>
    <property type="project" value="UniProtKB-KW"/>
</dbReference>
<reference evidence="4 5" key="1">
    <citation type="submission" date="2020-01" db="EMBL/GenBank/DDBJ databases">
        <title>Kibdelosporangium persica a novel Actinomycetes from a hot desert in Iran.</title>
        <authorList>
            <person name="Safaei N."/>
            <person name="Zaburannyi N."/>
            <person name="Mueller R."/>
            <person name="Wink J."/>
        </authorList>
    </citation>
    <scope>NUCLEOTIDE SEQUENCE [LARGE SCALE GENOMIC DNA]</scope>
    <source>
        <strain evidence="4 5">4NS15</strain>
    </source>
</reference>